<organism evidence="1 2">
    <name type="scientific">Paraphaeosphaeria sporulosa</name>
    <dbReference type="NCBI Taxonomy" id="1460663"/>
    <lineage>
        <taxon>Eukaryota</taxon>
        <taxon>Fungi</taxon>
        <taxon>Dikarya</taxon>
        <taxon>Ascomycota</taxon>
        <taxon>Pezizomycotina</taxon>
        <taxon>Dothideomycetes</taxon>
        <taxon>Pleosporomycetidae</taxon>
        <taxon>Pleosporales</taxon>
        <taxon>Massarineae</taxon>
        <taxon>Didymosphaeriaceae</taxon>
        <taxon>Paraphaeosphaeria</taxon>
    </lineage>
</organism>
<protein>
    <submittedName>
        <fullName evidence="1">Uncharacterized protein</fullName>
    </submittedName>
</protein>
<dbReference type="GeneID" id="28771156"/>
<name>A0A177CA39_9PLEO</name>
<keyword evidence="2" id="KW-1185">Reference proteome</keyword>
<sequence>MLPMTRPANFFISFCAIVRRGPISWRICRLCSDRHLLLSILCCSSHIACRHVLSCLHPHFLSYYYCGLLAFT</sequence>
<dbReference type="EMBL" id="KV441554">
    <property type="protein sequence ID" value="OAG03638.1"/>
    <property type="molecule type" value="Genomic_DNA"/>
</dbReference>
<dbReference type="Proteomes" id="UP000077069">
    <property type="component" value="Unassembled WGS sequence"/>
</dbReference>
<dbReference type="RefSeq" id="XP_018034003.1">
    <property type="nucleotide sequence ID" value="XM_018187670.1"/>
</dbReference>
<dbReference type="AlphaFoldDB" id="A0A177CA39"/>
<dbReference type="InParanoid" id="A0A177CA39"/>
<reference evidence="1 2" key="1">
    <citation type="submission" date="2016-05" db="EMBL/GenBank/DDBJ databases">
        <title>Comparative analysis of secretome profiles of manganese(II)-oxidizing ascomycete fungi.</title>
        <authorList>
            <consortium name="DOE Joint Genome Institute"/>
            <person name="Zeiner C.A."/>
            <person name="Purvine S.O."/>
            <person name="Zink E.M."/>
            <person name="Wu S."/>
            <person name="Pasa-Tolic L."/>
            <person name="Chaput D.L."/>
            <person name="Haridas S."/>
            <person name="Grigoriev I.V."/>
            <person name="Santelli C.M."/>
            <person name="Hansel C.M."/>
        </authorList>
    </citation>
    <scope>NUCLEOTIDE SEQUENCE [LARGE SCALE GENOMIC DNA]</scope>
    <source>
        <strain evidence="1 2">AP3s5-JAC2a</strain>
    </source>
</reference>
<proteinExistence type="predicted"/>
<evidence type="ECO:0000313" key="2">
    <source>
        <dbReference type="Proteomes" id="UP000077069"/>
    </source>
</evidence>
<accession>A0A177CA39</accession>
<evidence type="ECO:0000313" key="1">
    <source>
        <dbReference type="EMBL" id="OAG03638.1"/>
    </source>
</evidence>
<gene>
    <name evidence="1" type="ORF">CC84DRAFT_861506</name>
</gene>